<dbReference type="Proteomes" id="UP000199642">
    <property type="component" value="Unassembled WGS sequence"/>
</dbReference>
<organism evidence="1 2">
    <name type="scientific">Algoriphagus hitonicola</name>
    <dbReference type="NCBI Taxonomy" id="435880"/>
    <lineage>
        <taxon>Bacteria</taxon>
        <taxon>Pseudomonadati</taxon>
        <taxon>Bacteroidota</taxon>
        <taxon>Cytophagia</taxon>
        <taxon>Cytophagales</taxon>
        <taxon>Cyclobacteriaceae</taxon>
        <taxon>Algoriphagus</taxon>
    </lineage>
</organism>
<gene>
    <name evidence="1" type="ORF">SAMN04487988_11334</name>
</gene>
<proteinExistence type="predicted"/>
<reference evidence="2" key="1">
    <citation type="submission" date="2016-10" db="EMBL/GenBank/DDBJ databases">
        <authorList>
            <person name="Varghese N."/>
            <person name="Submissions S."/>
        </authorList>
    </citation>
    <scope>NUCLEOTIDE SEQUENCE [LARGE SCALE GENOMIC DNA]</scope>
    <source>
        <strain evidence="2">DSM 19315</strain>
    </source>
</reference>
<dbReference type="AlphaFoldDB" id="A0A1I2WJQ3"/>
<keyword evidence="2" id="KW-1185">Reference proteome</keyword>
<evidence type="ECO:0000313" key="1">
    <source>
        <dbReference type="EMBL" id="SFH01555.1"/>
    </source>
</evidence>
<dbReference type="EMBL" id="FOPC01000013">
    <property type="protein sequence ID" value="SFH01555.1"/>
    <property type="molecule type" value="Genomic_DNA"/>
</dbReference>
<protein>
    <submittedName>
        <fullName evidence="1">Uncharacterized protein</fullName>
    </submittedName>
</protein>
<dbReference type="OrthoDB" id="1467713at2"/>
<evidence type="ECO:0000313" key="2">
    <source>
        <dbReference type="Proteomes" id="UP000199642"/>
    </source>
</evidence>
<dbReference type="STRING" id="435880.SAMN04487988_11334"/>
<sequence length="79" mass="9523">MRVVKELVQEDVRISIFSWNNKYLLKFELGPLEQTFKLSEMDVLEEADLEQFLTGDFFKKVVERFEEMGKTFREQLENL</sequence>
<name>A0A1I2WJQ3_9BACT</name>
<accession>A0A1I2WJQ3</accession>
<dbReference type="RefSeq" id="WP_092793475.1">
    <property type="nucleotide sequence ID" value="NZ_FOPC01000013.1"/>
</dbReference>